<dbReference type="Pfam" id="PF00022">
    <property type="entry name" value="Actin"/>
    <property type="match status" value="1"/>
</dbReference>
<sequence>MSAGRFDNFSAHNPIVFDVGSHSIRFGYCESNSPNSDIPAVIGSLLDGTESTARNDRIKEDLTYYVDTNTLCVPREGMELKNIMNKGMIEDWDAFEYLMDYAYSKCLFTNSEHHPVLFTETPSNLKQKREKLLELMFEKYNVPGIIICKNAAAVAFSCSIPTGVIVDSGATHTSVIPIHQGYVMCNAIVSTSMGGDYMLNRCDEYFHKNKIDVIPHYLVAKKQRVKPREVPIWSMKNTFPKVTDSWHNYMRKSVFEDFQHTVLEVSEKPLDNDVLLNYPTRHYEFPNGYNQKFGDERFKIPEILFYPDNEHKTWLGLCQLIHLSVSMCKRNLRNVLYDNIILTGGNSLIKGFARRLYCDIATDLKHTRFKLTAPVNSINRRFGAWIGGSLLAITDKFNHLWLSSSDYHESGTDQINVNYRYIENSFNGPLNNGHVQIMDNFLGKRTFLITYL</sequence>
<dbReference type="EMBL" id="VUJU01003286">
    <property type="protein sequence ID" value="KAF0758474.1"/>
    <property type="molecule type" value="Genomic_DNA"/>
</dbReference>
<name>A0A6G0YMN0_APHCR</name>
<organism evidence="5 6">
    <name type="scientific">Aphis craccivora</name>
    <name type="common">Cowpea aphid</name>
    <dbReference type="NCBI Taxonomy" id="307492"/>
    <lineage>
        <taxon>Eukaryota</taxon>
        <taxon>Metazoa</taxon>
        <taxon>Ecdysozoa</taxon>
        <taxon>Arthropoda</taxon>
        <taxon>Hexapoda</taxon>
        <taxon>Insecta</taxon>
        <taxon>Pterygota</taxon>
        <taxon>Neoptera</taxon>
        <taxon>Paraneoptera</taxon>
        <taxon>Hemiptera</taxon>
        <taxon>Sternorrhyncha</taxon>
        <taxon>Aphidomorpha</taxon>
        <taxon>Aphidoidea</taxon>
        <taxon>Aphididae</taxon>
        <taxon>Aphidini</taxon>
        <taxon>Aphis</taxon>
        <taxon>Aphis</taxon>
    </lineage>
</organism>
<dbReference type="Gene3D" id="3.30.420.40">
    <property type="match status" value="2"/>
</dbReference>
<keyword evidence="2" id="KW-0963">Cytoplasm</keyword>
<protein>
    <submittedName>
        <fullName evidence="5">Actin-like protein 6B</fullName>
    </submittedName>
</protein>
<dbReference type="Gene3D" id="3.90.640.10">
    <property type="entry name" value="Actin, Chain A, domain 4"/>
    <property type="match status" value="1"/>
</dbReference>
<dbReference type="SUPFAM" id="SSF53067">
    <property type="entry name" value="Actin-like ATPase domain"/>
    <property type="match status" value="2"/>
</dbReference>
<dbReference type="InterPro" id="IPR001969">
    <property type="entry name" value="Aspartic_peptidase_AS"/>
</dbReference>
<gene>
    <name evidence="5" type="ORF">FWK35_00021341</name>
</gene>
<keyword evidence="3" id="KW-0206">Cytoskeleton</keyword>
<dbReference type="GO" id="GO:0004190">
    <property type="term" value="F:aspartic-type endopeptidase activity"/>
    <property type="evidence" value="ECO:0007669"/>
    <property type="project" value="InterPro"/>
</dbReference>
<evidence type="ECO:0000256" key="2">
    <source>
        <dbReference type="ARBA" id="ARBA00022490"/>
    </source>
</evidence>
<dbReference type="Proteomes" id="UP000478052">
    <property type="component" value="Unassembled WGS sequence"/>
</dbReference>
<dbReference type="FunFam" id="3.30.420.40:FF:000188">
    <property type="entry name" value="Actin like 6B"/>
    <property type="match status" value="1"/>
</dbReference>
<dbReference type="InterPro" id="IPR004000">
    <property type="entry name" value="Actin"/>
</dbReference>
<dbReference type="GO" id="GO:0005856">
    <property type="term" value="C:cytoskeleton"/>
    <property type="evidence" value="ECO:0007669"/>
    <property type="project" value="UniProtKB-SubCell"/>
</dbReference>
<evidence type="ECO:0000313" key="6">
    <source>
        <dbReference type="Proteomes" id="UP000478052"/>
    </source>
</evidence>
<dbReference type="OrthoDB" id="5132116at2759"/>
<dbReference type="PANTHER" id="PTHR11937">
    <property type="entry name" value="ACTIN"/>
    <property type="match status" value="1"/>
</dbReference>
<comment type="subcellular location">
    <subcellularLocation>
        <location evidence="1">Cytoplasm</location>
        <location evidence="1">Cytoskeleton</location>
    </subcellularLocation>
</comment>
<proteinExistence type="inferred from homology"/>
<dbReference type="InterPro" id="IPR043129">
    <property type="entry name" value="ATPase_NBD"/>
</dbReference>
<dbReference type="SMART" id="SM00268">
    <property type="entry name" value="ACTIN"/>
    <property type="match status" value="1"/>
</dbReference>
<evidence type="ECO:0000256" key="1">
    <source>
        <dbReference type="ARBA" id="ARBA00004245"/>
    </source>
</evidence>
<dbReference type="FunFam" id="3.90.640.10:FF:000043">
    <property type="entry name" value="AGAP008687-PA-like protein"/>
    <property type="match status" value="1"/>
</dbReference>
<dbReference type="CDD" id="cd13395">
    <property type="entry name" value="ASKHA_NBD_Arp4_ACTL6-like"/>
    <property type="match status" value="1"/>
</dbReference>
<evidence type="ECO:0000313" key="5">
    <source>
        <dbReference type="EMBL" id="KAF0758474.1"/>
    </source>
</evidence>
<dbReference type="AlphaFoldDB" id="A0A6G0YMN0"/>
<comment type="similarity">
    <text evidence="4">Belongs to the actin family. ARP1 subfamily.</text>
</comment>
<evidence type="ECO:0000256" key="4">
    <source>
        <dbReference type="ARBA" id="ARBA00038483"/>
    </source>
</evidence>
<keyword evidence="6" id="KW-1185">Reference proteome</keyword>
<comment type="caution">
    <text evidence="5">The sequence shown here is derived from an EMBL/GenBank/DDBJ whole genome shotgun (WGS) entry which is preliminary data.</text>
</comment>
<reference evidence="5 6" key="1">
    <citation type="submission" date="2019-08" db="EMBL/GenBank/DDBJ databases">
        <title>Whole genome of Aphis craccivora.</title>
        <authorList>
            <person name="Voronova N.V."/>
            <person name="Shulinski R.S."/>
            <person name="Bandarenka Y.V."/>
            <person name="Zhorov D.G."/>
            <person name="Warner D."/>
        </authorList>
    </citation>
    <scope>NUCLEOTIDE SEQUENCE [LARGE SCALE GENOMIC DNA]</scope>
    <source>
        <strain evidence="5">180601</strain>
        <tissue evidence="5">Whole Body</tissue>
    </source>
</reference>
<dbReference type="GO" id="GO:0006508">
    <property type="term" value="P:proteolysis"/>
    <property type="evidence" value="ECO:0007669"/>
    <property type="project" value="InterPro"/>
</dbReference>
<accession>A0A6G0YMN0</accession>
<dbReference type="PROSITE" id="PS00141">
    <property type="entry name" value="ASP_PROTEASE"/>
    <property type="match status" value="1"/>
</dbReference>
<dbReference type="Gene3D" id="2.30.36.70">
    <property type="entry name" value="Actin, Chain A, domain 2"/>
    <property type="match status" value="1"/>
</dbReference>
<evidence type="ECO:0000256" key="3">
    <source>
        <dbReference type="ARBA" id="ARBA00023212"/>
    </source>
</evidence>